<dbReference type="Pfam" id="PF00059">
    <property type="entry name" value="Lectin_C"/>
    <property type="match status" value="1"/>
</dbReference>
<dbReference type="Proteomes" id="UP000266721">
    <property type="component" value="Unassembled WGS sequence"/>
</dbReference>
<dbReference type="InterPro" id="IPR016186">
    <property type="entry name" value="C-type_lectin-like/link_sf"/>
</dbReference>
<dbReference type="GO" id="GO:0030246">
    <property type="term" value="F:carbohydrate binding"/>
    <property type="evidence" value="ECO:0007669"/>
    <property type="project" value="UniProtKB-KW"/>
</dbReference>
<gene>
    <name evidence="4" type="ORF">AM593_05020</name>
</gene>
<dbReference type="AlphaFoldDB" id="A0A3L5TSJ1"/>
<name>A0A3L5TSJ1_MYTGA</name>
<evidence type="ECO:0000313" key="5">
    <source>
        <dbReference type="Proteomes" id="UP000266721"/>
    </source>
</evidence>
<feature type="non-terminal residue" evidence="4">
    <location>
        <position position="1"/>
    </location>
</feature>
<evidence type="ECO:0000259" key="3">
    <source>
        <dbReference type="PROSITE" id="PS50041"/>
    </source>
</evidence>
<dbReference type="InterPro" id="IPR016187">
    <property type="entry name" value="CTDL_fold"/>
</dbReference>
<dbReference type="Gene3D" id="3.10.100.10">
    <property type="entry name" value="Mannose-Binding Protein A, subunit A"/>
    <property type="match status" value="1"/>
</dbReference>
<dbReference type="SMART" id="SM00034">
    <property type="entry name" value="CLECT"/>
    <property type="match status" value="1"/>
</dbReference>
<dbReference type="InterPro" id="IPR050111">
    <property type="entry name" value="C-type_lectin/snaclec_domain"/>
</dbReference>
<feature type="domain" description="C-type lectin" evidence="3">
    <location>
        <begin position="142"/>
        <end position="259"/>
    </location>
</feature>
<comment type="caution">
    <text evidence="4">The sequence shown here is derived from an EMBL/GenBank/DDBJ whole genome shotgun (WGS) entry which is preliminary data.</text>
</comment>
<keyword evidence="4" id="KW-0675">Receptor</keyword>
<keyword evidence="4" id="KW-0430">Lectin</keyword>
<dbReference type="SMR" id="A0A3L5TSJ1"/>
<dbReference type="PROSITE" id="PS50041">
    <property type="entry name" value="C_TYPE_LECTIN_2"/>
    <property type="match status" value="1"/>
</dbReference>
<keyword evidence="2" id="KW-0812">Transmembrane</keyword>
<sequence>MAGNVQRPPKIRKQRRLNVFKNFTILIYYIDTTSPLVDNSNVTYSYMMNIMYFLVLVFIPYDVLGLPCLTTGSKKDFDDSRKALITLKSYLDTTVNTLETDVHKTVATLKSHIKNVDGKIKTLDNDLQLLEGDFKARQWQKYNGHCYYFGTDNLDWFTSERKCREIGGYIVKIDDSSENSWVISKRPKNNKNYWIGLTDLKEGQFRWSYDQSLMTYKFWYPSSGWGSKGTGYDCVMYNNDATAYWLDYHCTRKYYYICESF</sequence>
<organism evidence="4 5">
    <name type="scientific">Mytilus galloprovincialis</name>
    <name type="common">Mediterranean mussel</name>
    <dbReference type="NCBI Taxonomy" id="29158"/>
    <lineage>
        <taxon>Eukaryota</taxon>
        <taxon>Metazoa</taxon>
        <taxon>Spiralia</taxon>
        <taxon>Lophotrochozoa</taxon>
        <taxon>Mollusca</taxon>
        <taxon>Bivalvia</taxon>
        <taxon>Autobranchia</taxon>
        <taxon>Pteriomorphia</taxon>
        <taxon>Mytilida</taxon>
        <taxon>Mytiloidea</taxon>
        <taxon>Mytilidae</taxon>
        <taxon>Mytilinae</taxon>
        <taxon>Mytilus</taxon>
    </lineage>
</organism>
<feature type="transmembrane region" description="Helical" evidence="2">
    <location>
        <begin position="20"/>
        <end position="37"/>
    </location>
</feature>
<evidence type="ECO:0000313" key="4">
    <source>
        <dbReference type="EMBL" id="OPL32893.1"/>
    </source>
</evidence>
<dbReference type="InterPro" id="IPR018378">
    <property type="entry name" value="C-type_lectin_CS"/>
</dbReference>
<keyword evidence="2" id="KW-0472">Membrane</keyword>
<protein>
    <submittedName>
        <fullName evidence="4">Immune-4 lectin-like receptor</fullName>
    </submittedName>
</protein>
<evidence type="ECO:0000256" key="2">
    <source>
        <dbReference type="SAM" id="Phobius"/>
    </source>
</evidence>
<keyword evidence="1" id="KW-1015">Disulfide bond</keyword>
<dbReference type="CDD" id="cd00037">
    <property type="entry name" value="CLECT"/>
    <property type="match status" value="1"/>
</dbReference>
<keyword evidence="5" id="KW-1185">Reference proteome</keyword>
<evidence type="ECO:0000256" key="1">
    <source>
        <dbReference type="ARBA" id="ARBA00023157"/>
    </source>
</evidence>
<accession>A0A3L5TSJ1</accession>
<dbReference type="EMBL" id="KV586121">
    <property type="protein sequence ID" value="OPL32893.1"/>
    <property type="molecule type" value="Genomic_DNA"/>
</dbReference>
<feature type="transmembrane region" description="Helical" evidence="2">
    <location>
        <begin position="49"/>
        <end position="72"/>
    </location>
</feature>
<dbReference type="PROSITE" id="PS00615">
    <property type="entry name" value="C_TYPE_LECTIN_1"/>
    <property type="match status" value="1"/>
</dbReference>
<keyword evidence="2" id="KW-1133">Transmembrane helix</keyword>
<dbReference type="PANTHER" id="PTHR22803">
    <property type="entry name" value="MANNOSE, PHOSPHOLIPASE, LECTIN RECEPTOR RELATED"/>
    <property type="match status" value="1"/>
</dbReference>
<reference evidence="4 5" key="1">
    <citation type="journal article" date="2016" name="PLoS ONE">
        <title>A First Insight into the Genome of the Filter-Feeder Mussel Mytilus galloprovincialis.</title>
        <authorList>
            <person name="Murgarella M."/>
            <person name="Puiu D."/>
            <person name="Novoa B."/>
            <person name="Figueras A."/>
            <person name="Posada D."/>
            <person name="Canchaya C."/>
        </authorList>
    </citation>
    <scope>NUCLEOTIDE SEQUENCE [LARGE SCALE GENOMIC DNA]</scope>
    <source>
        <tissue evidence="4">Muscle</tissue>
    </source>
</reference>
<proteinExistence type="predicted"/>
<dbReference type="InterPro" id="IPR001304">
    <property type="entry name" value="C-type_lectin-like"/>
</dbReference>
<dbReference type="SUPFAM" id="SSF56436">
    <property type="entry name" value="C-type lectin-like"/>
    <property type="match status" value="1"/>
</dbReference>